<dbReference type="STRING" id="446462.Amir_0176"/>
<accession>C6WF15</accession>
<dbReference type="eggNOG" id="COG0484">
    <property type="taxonomic scope" value="Bacteria"/>
</dbReference>
<keyword evidence="1" id="KW-0812">Transmembrane</keyword>
<dbReference type="SUPFAM" id="SSF57938">
    <property type="entry name" value="DnaJ/Hsp40 cysteine-rich domain"/>
    <property type="match status" value="1"/>
</dbReference>
<keyword evidence="1" id="KW-1133">Transmembrane helix</keyword>
<dbReference type="AlphaFoldDB" id="C6WF15"/>
<keyword evidence="1" id="KW-0472">Membrane</keyword>
<feature type="transmembrane region" description="Helical" evidence="1">
    <location>
        <begin position="12"/>
        <end position="31"/>
    </location>
</feature>
<proteinExistence type="predicted"/>
<dbReference type="HOGENOM" id="CLU_191581_0_0_11"/>
<evidence type="ECO:0000313" key="2">
    <source>
        <dbReference type="EMBL" id="ACU34147.1"/>
    </source>
</evidence>
<protein>
    <submittedName>
        <fullName evidence="2">Uncharacterized protein</fullName>
    </submittedName>
</protein>
<reference evidence="2 3" key="1">
    <citation type="journal article" date="2009" name="Stand. Genomic Sci.">
        <title>Complete genome sequence of Actinosynnema mirum type strain (101).</title>
        <authorList>
            <person name="Land M."/>
            <person name="Lapidus A."/>
            <person name="Mayilraj S."/>
            <person name="Chen F."/>
            <person name="Copeland A."/>
            <person name="Del Rio T.G."/>
            <person name="Nolan M."/>
            <person name="Lucas S."/>
            <person name="Tice H."/>
            <person name="Cheng J.F."/>
            <person name="Chertkov O."/>
            <person name="Bruce D."/>
            <person name="Goodwin L."/>
            <person name="Pitluck S."/>
            <person name="Rohde M."/>
            <person name="Goker M."/>
            <person name="Pati A."/>
            <person name="Ivanova N."/>
            <person name="Mavromatis K."/>
            <person name="Chen A."/>
            <person name="Palaniappan K."/>
            <person name="Hauser L."/>
            <person name="Chang Y.J."/>
            <person name="Jeffries C.C."/>
            <person name="Brettin T."/>
            <person name="Detter J.C."/>
            <person name="Han C."/>
            <person name="Chain P."/>
            <person name="Tindall B.J."/>
            <person name="Bristow J."/>
            <person name="Eisen J.A."/>
            <person name="Markowitz V."/>
            <person name="Hugenholtz P."/>
            <person name="Kyrpides N.C."/>
            <person name="Klenk H.P."/>
        </authorList>
    </citation>
    <scope>NUCLEOTIDE SEQUENCE [LARGE SCALE GENOMIC DNA]</scope>
    <source>
        <strain evidence="3">ATCC 29888 / DSM 43827 / JCM 3225 / NBRC 14064 / NCIMB 13271 / NRRL B-12336 / IMRU 3971 / 101</strain>
    </source>
</reference>
<dbReference type="Proteomes" id="UP000002213">
    <property type="component" value="Chromosome"/>
</dbReference>
<evidence type="ECO:0000256" key="1">
    <source>
        <dbReference type="SAM" id="Phobius"/>
    </source>
</evidence>
<dbReference type="EMBL" id="CP001630">
    <property type="protein sequence ID" value="ACU34147.1"/>
    <property type="molecule type" value="Genomic_DNA"/>
</dbReference>
<dbReference type="KEGG" id="ami:Amir_0176"/>
<evidence type="ECO:0000313" key="3">
    <source>
        <dbReference type="Proteomes" id="UP000002213"/>
    </source>
</evidence>
<dbReference type="OrthoDB" id="3482657at2"/>
<dbReference type="InterPro" id="IPR036410">
    <property type="entry name" value="HSP_DnaJ_Cys-rich_dom_sf"/>
</dbReference>
<gene>
    <name evidence="2" type="ordered locus">Amir_0176</name>
</gene>
<sequence>MDPLTTIITTPALLITAITVGYLLTCAIWPFKRCRKCRGAGRHRSPVMRAYRTCGHCRGDGYRLRIGRHVWNALTRNGRARRANRKNRKDL</sequence>
<name>C6WF15_ACTMD</name>
<organism evidence="2 3">
    <name type="scientific">Actinosynnema mirum (strain ATCC 29888 / DSM 43827 / JCM 3225 / NBRC 14064 / NCIMB 13271 / NRRL B-12336 / IMRU 3971 / 101)</name>
    <dbReference type="NCBI Taxonomy" id="446462"/>
    <lineage>
        <taxon>Bacteria</taxon>
        <taxon>Bacillati</taxon>
        <taxon>Actinomycetota</taxon>
        <taxon>Actinomycetes</taxon>
        <taxon>Pseudonocardiales</taxon>
        <taxon>Pseudonocardiaceae</taxon>
        <taxon>Actinosynnema</taxon>
    </lineage>
</organism>
<dbReference type="RefSeq" id="WP_012782810.1">
    <property type="nucleotide sequence ID" value="NC_013093.1"/>
</dbReference>
<keyword evidence="3" id="KW-1185">Reference proteome</keyword>